<dbReference type="Gene3D" id="3.40.50.720">
    <property type="entry name" value="NAD(P)-binding Rossmann-like Domain"/>
    <property type="match status" value="1"/>
</dbReference>
<evidence type="ECO:0000256" key="1">
    <source>
        <dbReference type="ARBA" id="ARBA00006484"/>
    </source>
</evidence>
<dbReference type="InterPro" id="IPR002347">
    <property type="entry name" value="SDR_fam"/>
</dbReference>
<evidence type="ECO:0000313" key="5">
    <source>
        <dbReference type="Proteomes" id="UP001056291"/>
    </source>
</evidence>
<dbReference type="CDD" id="cd05233">
    <property type="entry name" value="SDR_c"/>
    <property type="match status" value="1"/>
</dbReference>
<dbReference type="SUPFAM" id="SSF51735">
    <property type="entry name" value="NAD(P)-binding Rossmann-fold domains"/>
    <property type="match status" value="1"/>
</dbReference>
<organism evidence="4 5">
    <name type="scientific">Sneathiella marina</name>
    <dbReference type="NCBI Taxonomy" id="2950108"/>
    <lineage>
        <taxon>Bacteria</taxon>
        <taxon>Pseudomonadati</taxon>
        <taxon>Pseudomonadota</taxon>
        <taxon>Alphaproteobacteria</taxon>
        <taxon>Sneathiellales</taxon>
        <taxon>Sneathiellaceae</taxon>
        <taxon>Sneathiella</taxon>
    </lineage>
</organism>
<protein>
    <submittedName>
        <fullName evidence="4">SDR family oxidoreductase</fullName>
    </submittedName>
</protein>
<dbReference type="PRINTS" id="PR00081">
    <property type="entry name" value="GDHRDH"/>
</dbReference>
<keyword evidence="3" id="KW-1133">Transmembrane helix</keyword>
<dbReference type="Pfam" id="PF00106">
    <property type="entry name" value="adh_short"/>
    <property type="match status" value="1"/>
</dbReference>
<reference evidence="4" key="1">
    <citation type="submission" date="2022-06" db="EMBL/GenBank/DDBJ databases">
        <title>Sneathiella actinostolidae sp. nov., isolated from a sea anemonein the Western Pacific Ocean.</title>
        <authorList>
            <person name="Wei M.J."/>
        </authorList>
    </citation>
    <scope>NUCLEOTIDE SEQUENCE</scope>
    <source>
        <strain evidence="4">PHK-P5</strain>
    </source>
</reference>
<comment type="similarity">
    <text evidence="1 2">Belongs to the short-chain dehydrogenases/reductases (SDR) family.</text>
</comment>
<proteinExistence type="inferred from homology"/>
<evidence type="ECO:0000313" key="4">
    <source>
        <dbReference type="EMBL" id="USG61586.1"/>
    </source>
</evidence>
<dbReference type="PANTHER" id="PTHR42760">
    <property type="entry name" value="SHORT-CHAIN DEHYDROGENASES/REDUCTASES FAMILY MEMBER"/>
    <property type="match status" value="1"/>
</dbReference>
<dbReference type="PRINTS" id="PR00080">
    <property type="entry name" value="SDRFAMILY"/>
</dbReference>
<dbReference type="EMBL" id="CP098747">
    <property type="protein sequence ID" value="USG61586.1"/>
    <property type="molecule type" value="Genomic_DNA"/>
</dbReference>
<dbReference type="InterPro" id="IPR036291">
    <property type="entry name" value="NAD(P)-bd_dom_sf"/>
</dbReference>
<name>A0ABY4WAA4_9PROT</name>
<keyword evidence="5" id="KW-1185">Reference proteome</keyword>
<dbReference type="RefSeq" id="WP_251934702.1">
    <property type="nucleotide sequence ID" value="NZ_CP098747.1"/>
</dbReference>
<feature type="transmembrane region" description="Helical" evidence="3">
    <location>
        <begin position="20"/>
        <end position="47"/>
    </location>
</feature>
<keyword evidence="3" id="KW-0812">Transmembrane</keyword>
<keyword evidence="3" id="KW-0472">Membrane</keyword>
<sequence>MANPSATNAVGYHRDLTKKVAWITGAGTGIGQAAAISLASAGMNVILSGRRRTALEETANLVRKFGVEPVIEELDVADAGAIDQLVLRIKEKFGRLDIAVLSAGINVKARSWNEVTIEGWDDVIDIDLNGAFYCCRAALPMMREQKSGLIINVASWAGVHVSKMTGPAYTAAKHGMVAMSESINMEEAIHGIRSCALCPGEVATPILDNRPVPITDEQKEVMLQAEDLGQTILFLAQMHERICINQLVISPTANRAYTSTVF</sequence>
<accession>A0ABY4WAA4</accession>
<gene>
    <name evidence="4" type="ORF">NBZ79_01170</name>
</gene>
<evidence type="ECO:0000256" key="3">
    <source>
        <dbReference type="SAM" id="Phobius"/>
    </source>
</evidence>
<dbReference type="Proteomes" id="UP001056291">
    <property type="component" value="Chromosome"/>
</dbReference>
<evidence type="ECO:0000256" key="2">
    <source>
        <dbReference type="RuleBase" id="RU000363"/>
    </source>
</evidence>